<proteinExistence type="predicted"/>
<evidence type="ECO:0000313" key="3">
    <source>
        <dbReference type="Proteomes" id="UP000192907"/>
    </source>
</evidence>
<dbReference type="AlphaFoldDB" id="A0A1Y6C307"/>
<sequence length="320" mass="36917">MNTRAVILASATFIVVFAILHQPENSTMNQASDNVENGPVPSVKSKPDRNNSRTNISPANNAKEKLKHKAFLLDSPTFRDYAESSNFFERFDGLRASMNLTLSSVVSRMNLNESQKDELRSKVDEMIQSNRLKEQLLVEMERSFSKDELRSLAEIYRNSTVIDVTTRERELLAQGPDAIQDFLSNFPNKYEAKALRSIARKRVEDLDLWEDTRILYDGMMRQLEKSMELEKHNVSSKMLQQVSQMMLHSQKESFDLAVLYLYQDIDAEHWPKFVKLYKGAELTKERQLMHAVLGKFMEDIASTMGTYTSNVARERTQKNL</sequence>
<dbReference type="EMBL" id="FWZT01000012">
    <property type="protein sequence ID" value="SMF41150.1"/>
    <property type="molecule type" value="Genomic_DNA"/>
</dbReference>
<organism evidence="2 3">
    <name type="scientific">Pseudobacteriovorax antillogorgiicola</name>
    <dbReference type="NCBI Taxonomy" id="1513793"/>
    <lineage>
        <taxon>Bacteria</taxon>
        <taxon>Pseudomonadati</taxon>
        <taxon>Bdellovibrionota</taxon>
        <taxon>Oligoflexia</taxon>
        <taxon>Oligoflexales</taxon>
        <taxon>Pseudobacteriovoracaceae</taxon>
        <taxon>Pseudobacteriovorax</taxon>
    </lineage>
</organism>
<keyword evidence="3" id="KW-1185">Reference proteome</keyword>
<accession>A0A1Y6C307</accession>
<feature type="region of interest" description="Disordered" evidence="1">
    <location>
        <begin position="28"/>
        <end position="61"/>
    </location>
</feature>
<gene>
    <name evidence="2" type="ORF">SAMN06296036_112139</name>
</gene>
<name>A0A1Y6C307_9BACT</name>
<evidence type="ECO:0000313" key="2">
    <source>
        <dbReference type="EMBL" id="SMF41150.1"/>
    </source>
</evidence>
<protein>
    <submittedName>
        <fullName evidence="2">Uncharacterized protein</fullName>
    </submittedName>
</protein>
<dbReference type="RefSeq" id="WP_132320555.1">
    <property type="nucleotide sequence ID" value="NZ_FWZT01000012.1"/>
</dbReference>
<dbReference type="STRING" id="1513793.SAMN06296036_112139"/>
<reference evidence="3" key="1">
    <citation type="submission" date="2017-04" db="EMBL/GenBank/DDBJ databases">
        <authorList>
            <person name="Varghese N."/>
            <person name="Submissions S."/>
        </authorList>
    </citation>
    <scope>NUCLEOTIDE SEQUENCE [LARGE SCALE GENOMIC DNA]</scope>
    <source>
        <strain evidence="3">RKEM611</strain>
    </source>
</reference>
<evidence type="ECO:0000256" key="1">
    <source>
        <dbReference type="SAM" id="MobiDB-lite"/>
    </source>
</evidence>
<dbReference type="Proteomes" id="UP000192907">
    <property type="component" value="Unassembled WGS sequence"/>
</dbReference>